<dbReference type="GO" id="GO:0030170">
    <property type="term" value="F:pyridoxal phosphate binding"/>
    <property type="evidence" value="ECO:0007669"/>
    <property type="project" value="TreeGrafter"/>
</dbReference>
<evidence type="ECO:0000256" key="5">
    <source>
        <dbReference type="RuleBase" id="RU004508"/>
    </source>
</evidence>
<dbReference type="PANTHER" id="PTHR30244:SF9">
    <property type="entry name" value="PROTEIN RV3402C"/>
    <property type="match status" value="1"/>
</dbReference>
<keyword evidence="1 4" id="KW-0663">Pyridoxal phosphate</keyword>
<dbReference type="CDD" id="cd00616">
    <property type="entry name" value="AHBA_syn"/>
    <property type="match status" value="1"/>
</dbReference>
<evidence type="ECO:0000313" key="7">
    <source>
        <dbReference type="Proteomes" id="UP000054197"/>
    </source>
</evidence>
<dbReference type="AlphaFoldDB" id="A0A0W0H790"/>
<evidence type="ECO:0000256" key="3">
    <source>
        <dbReference type="PIRSR" id="PIRSR000390-1"/>
    </source>
</evidence>
<dbReference type="Proteomes" id="UP000054197">
    <property type="component" value="Unassembled WGS sequence"/>
</dbReference>
<protein>
    <submittedName>
        <fullName evidence="6">Aminotransferase DegT</fullName>
    </submittedName>
</protein>
<keyword evidence="6" id="KW-0032">Aminotransferase</keyword>
<comment type="caution">
    <text evidence="6">The sequence shown here is derived from an EMBL/GenBank/DDBJ whole genome shotgun (WGS) entry which is preliminary data.</text>
</comment>
<proteinExistence type="inferred from homology"/>
<name>A0A0W0H790_PSEFL</name>
<keyword evidence="6" id="KW-0808">Transferase</keyword>
<evidence type="ECO:0000256" key="4">
    <source>
        <dbReference type="PIRSR" id="PIRSR000390-2"/>
    </source>
</evidence>
<organism evidence="6 7">
    <name type="scientific">Pseudomonas fluorescens ICMP 11288</name>
    <dbReference type="NCBI Taxonomy" id="1198309"/>
    <lineage>
        <taxon>Bacteria</taxon>
        <taxon>Pseudomonadati</taxon>
        <taxon>Pseudomonadota</taxon>
        <taxon>Gammaproteobacteria</taxon>
        <taxon>Pseudomonadales</taxon>
        <taxon>Pseudomonadaceae</taxon>
        <taxon>Pseudomonas</taxon>
    </lineage>
</organism>
<reference evidence="6 7" key="1">
    <citation type="submission" date="2015-09" db="EMBL/GenBank/DDBJ databases">
        <title>Genome sequence of ICMP 11288.</title>
        <authorList>
            <person name="Visnovsky S."/>
            <person name="Lu A."/>
            <person name="Panda P."/>
            <person name="Pitman A."/>
        </authorList>
    </citation>
    <scope>NUCLEOTIDE SEQUENCE [LARGE SCALE GENOMIC DNA]</scope>
    <source>
        <strain evidence="6 7">ICMP 11288</strain>
    </source>
</reference>
<feature type="modified residue" description="N6-(pyridoxal phosphate)lysine" evidence="4">
    <location>
        <position position="182"/>
    </location>
</feature>
<evidence type="ECO:0000313" key="6">
    <source>
        <dbReference type="EMBL" id="KTB56632.1"/>
    </source>
</evidence>
<comment type="similarity">
    <text evidence="2 5">Belongs to the DegT/DnrJ/EryC1 family.</text>
</comment>
<sequence>MNITVTKPFMPPYADYQSYLAGIWSREWLTNNGPLLNELEIKLKECLSVDNLLFLSNGTVALQIAIRALELQGEIITTPFSYVATTSSIVWEHCEPVMVDICRDTLNIDVTLIEQAITEKTTAILATHVFGNPCDVEAIAVIAKKHNLKVIYDAAHAFGTQHKGKSLLAYGDVSTCSFHSTKLFHTVEGGAVISPHADVSKRMAMMRNFGHSSATDFGDVGINGKNSEFHAAMGLCNIKHVPDILKVRRQLCERYVQNLEGLPVTFQKILPKTEYNHAYFPVVFQSEAVLLKLVEFLNLNSIYPRRYFYPSLTKLPYVHGQSASVAEDISRRILCLPLYHTLSLEEVDMICRLVKQDLS</sequence>
<dbReference type="InterPro" id="IPR015421">
    <property type="entry name" value="PyrdxlP-dep_Trfase_major"/>
</dbReference>
<dbReference type="SUPFAM" id="SSF53383">
    <property type="entry name" value="PLP-dependent transferases"/>
    <property type="match status" value="1"/>
</dbReference>
<dbReference type="PANTHER" id="PTHR30244">
    <property type="entry name" value="TRANSAMINASE"/>
    <property type="match status" value="1"/>
</dbReference>
<dbReference type="Pfam" id="PF01041">
    <property type="entry name" value="DegT_DnrJ_EryC1"/>
    <property type="match status" value="1"/>
</dbReference>
<feature type="active site" description="Proton acceptor" evidence="3">
    <location>
        <position position="182"/>
    </location>
</feature>
<dbReference type="InterPro" id="IPR000653">
    <property type="entry name" value="DegT/StrS_aminotransferase"/>
</dbReference>
<dbReference type="InterPro" id="IPR015424">
    <property type="entry name" value="PyrdxlP-dep_Trfase"/>
</dbReference>
<dbReference type="GO" id="GO:0000271">
    <property type="term" value="P:polysaccharide biosynthetic process"/>
    <property type="evidence" value="ECO:0007669"/>
    <property type="project" value="TreeGrafter"/>
</dbReference>
<evidence type="ECO:0000256" key="1">
    <source>
        <dbReference type="ARBA" id="ARBA00022898"/>
    </source>
</evidence>
<dbReference type="Gene3D" id="3.40.640.10">
    <property type="entry name" value="Type I PLP-dependent aspartate aminotransferase-like (Major domain)"/>
    <property type="match status" value="1"/>
</dbReference>
<evidence type="ECO:0000256" key="2">
    <source>
        <dbReference type="ARBA" id="ARBA00037999"/>
    </source>
</evidence>
<gene>
    <name evidence="6" type="ORF">AO063_29170</name>
</gene>
<dbReference type="GO" id="GO:0008483">
    <property type="term" value="F:transaminase activity"/>
    <property type="evidence" value="ECO:0007669"/>
    <property type="project" value="UniProtKB-KW"/>
</dbReference>
<dbReference type="EMBL" id="LKEF01000067">
    <property type="protein sequence ID" value="KTB56632.1"/>
    <property type="molecule type" value="Genomic_DNA"/>
</dbReference>
<dbReference type="PIRSF" id="PIRSF000390">
    <property type="entry name" value="PLP_StrS"/>
    <property type="match status" value="1"/>
</dbReference>
<accession>A0A0W0H790</accession>
<dbReference type="RefSeq" id="WP_058422497.1">
    <property type="nucleotide sequence ID" value="NZ_LKEF01000067.1"/>
</dbReference>